<dbReference type="EMBL" id="MCFC01000026">
    <property type="protein sequence ID" value="ORY29348.1"/>
    <property type="molecule type" value="Genomic_DNA"/>
</dbReference>
<dbReference type="Gene3D" id="3.40.50.1240">
    <property type="entry name" value="Phosphoglycerate mutase-like"/>
    <property type="match status" value="1"/>
</dbReference>
<dbReference type="GO" id="GO:0005737">
    <property type="term" value="C:cytoplasm"/>
    <property type="evidence" value="ECO:0007669"/>
    <property type="project" value="TreeGrafter"/>
</dbReference>
<organism evidence="2 3">
    <name type="scientific">Naematelia encephala</name>
    <dbReference type="NCBI Taxonomy" id="71784"/>
    <lineage>
        <taxon>Eukaryota</taxon>
        <taxon>Fungi</taxon>
        <taxon>Dikarya</taxon>
        <taxon>Basidiomycota</taxon>
        <taxon>Agaricomycotina</taxon>
        <taxon>Tremellomycetes</taxon>
        <taxon>Tremellales</taxon>
        <taxon>Naemateliaceae</taxon>
        <taxon>Naematelia</taxon>
    </lineage>
</organism>
<evidence type="ECO:0000256" key="1">
    <source>
        <dbReference type="SAM" id="SignalP"/>
    </source>
</evidence>
<dbReference type="SUPFAM" id="SSF53254">
    <property type="entry name" value="Phosphoglycerate mutase-like"/>
    <property type="match status" value="1"/>
</dbReference>
<evidence type="ECO:0000313" key="2">
    <source>
        <dbReference type="EMBL" id="ORY29348.1"/>
    </source>
</evidence>
<dbReference type="InParanoid" id="A0A1Y2B3D9"/>
<dbReference type="PANTHER" id="PTHR48100:SF1">
    <property type="entry name" value="HISTIDINE PHOSPHATASE FAMILY PROTEIN-RELATED"/>
    <property type="match status" value="1"/>
</dbReference>
<dbReference type="SMART" id="SM00855">
    <property type="entry name" value="PGAM"/>
    <property type="match status" value="1"/>
</dbReference>
<dbReference type="OrthoDB" id="496981at2759"/>
<dbReference type="InterPro" id="IPR013078">
    <property type="entry name" value="His_Pase_superF_clade-1"/>
</dbReference>
<reference evidence="2 3" key="1">
    <citation type="submission" date="2016-07" db="EMBL/GenBank/DDBJ databases">
        <title>Pervasive Adenine N6-methylation of Active Genes in Fungi.</title>
        <authorList>
            <consortium name="DOE Joint Genome Institute"/>
            <person name="Mondo S.J."/>
            <person name="Dannebaum R.O."/>
            <person name="Kuo R.C."/>
            <person name="Labutti K."/>
            <person name="Haridas S."/>
            <person name="Kuo A."/>
            <person name="Salamov A."/>
            <person name="Ahrendt S.R."/>
            <person name="Lipzen A."/>
            <person name="Sullivan W."/>
            <person name="Andreopoulos W.B."/>
            <person name="Clum A."/>
            <person name="Lindquist E."/>
            <person name="Daum C."/>
            <person name="Ramamoorthy G.K."/>
            <person name="Gryganskyi A."/>
            <person name="Culley D."/>
            <person name="Magnuson J.K."/>
            <person name="James T.Y."/>
            <person name="O'Malley M.A."/>
            <person name="Stajich J.E."/>
            <person name="Spatafora J.W."/>
            <person name="Visel A."/>
            <person name="Grigoriev I.V."/>
        </authorList>
    </citation>
    <scope>NUCLEOTIDE SEQUENCE [LARGE SCALE GENOMIC DNA]</scope>
    <source>
        <strain evidence="2 3">68-887.2</strain>
    </source>
</reference>
<dbReference type="GO" id="GO:0016791">
    <property type="term" value="F:phosphatase activity"/>
    <property type="evidence" value="ECO:0007669"/>
    <property type="project" value="TreeGrafter"/>
</dbReference>
<proteinExistence type="predicted"/>
<comment type="caution">
    <text evidence="2">The sequence shown here is derived from an EMBL/GenBank/DDBJ whole genome shotgun (WGS) entry which is preliminary data.</text>
</comment>
<evidence type="ECO:0000313" key="3">
    <source>
        <dbReference type="Proteomes" id="UP000193986"/>
    </source>
</evidence>
<protein>
    <submittedName>
        <fullName evidence="2">Histidine phosphatase superfamily</fullName>
    </submittedName>
</protein>
<dbReference type="PANTHER" id="PTHR48100">
    <property type="entry name" value="BROAD-SPECIFICITY PHOSPHATASE YOR283W-RELATED"/>
    <property type="match status" value="1"/>
</dbReference>
<dbReference type="Pfam" id="PF00300">
    <property type="entry name" value="His_Phos_1"/>
    <property type="match status" value="1"/>
</dbReference>
<gene>
    <name evidence="2" type="ORF">BCR39DRAFT_467522</name>
</gene>
<dbReference type="InterPro" id="IPR029033">
    <property type="entry name" value="His_PPase_superfam"/>
</dbReference>
<sequence>MIGVVALALAVLTTTHASGLWTDNNWVNGKTFSPTNYTVVTGLFVQDEPTFNATGYNVLTDGFGLLDKSAKRWSNFTDYIHRLNREADDYTTYKVIYIARHGEGYHNQAESTYGTPAWNCYWSLQNTDGNITWGPDAVLTPNGVAQALAVNAAWKEQQQAGVPLPQKLYSSPMRRSTSTLNLTWSDILLNKGYIKEMFRESIGLHTCDQRSNLSIIQEANPGWQIDKSFTFHDELWNPIYEEQLNQQALRVRMLLNEIFATDPSTFISITAHSGVINSFFVAVGHQRFGVQTGGFVPVVVSWPQRDMSFRITKTAELMRSDRSRQSHIPQPPWQ</sequence>
<dbReference type="CDD" id="cd07067">
    <property type="entry name" value="HP_PGM_like"/>
    <property type="match status" value="1"/>
</dbReference>
<dbReference type="InterPro" id="IPR050275">
    <property type="entry name" value="PGM_Phosphatase"/>
</dbReference>
<feature type="chain" id="PRO_5012734115" evidence="1">
    <location>
        <begin position="18"/>
        <end position="334"/>
    </location>
</feature>
<dbReference type="AlphaFoldDB" id="A0A1Y2B3D9"/>
<name>A0A1Y2B3D9_9TREE</name>
<keyword evidence="3" id="KW-1185">Reference proteome</keyword>
<keyword evidence="1" id="KW-0732">Signal</keyword>
<accession>A0A1Y2B3D9</accession>
<dbReference type="Proteomes" id="UP000193986">
    <property type="component" value="Unassembled WGS sequence"/>
</dbReference>
<feature type="signal peptide" evidence="1">
    <location>
        <begin position="1"/>
        <end position="17"/>
    </location>
</feature>